<evidence type="ECO:0000256" key="6">
    <source>
        <dbReference type="ARBA" id="ARBA00023145"/>
    </source>
</evidence>
<dbReference type="GO" id="GO:0042981">
    <property type="term" value="P:regulation of apoptotic process"/>
    <property type="evidence" value="ECO:0007669"/>
    <property type="project" value="InterPro"/>
</dbReference>
<feature type="domain" description="CARD" evidence="12">
    <location>
        <begin position="1"/>
        <end position="93"/>
    </location>
</feature>
<dbReference type="InterPro" id="IPR001315">
    <property type="entry name" value="CARD"/>
</dbReference>
<dbReference type="GO" id="GO:0004197">
    <property type="term" value="F:cysteine-type endopeptidase activity"/>
    <property type="evidence" value="ECO:0007669"/>
    <property type="project" value="InterPro"/>
</dbReference>
<dbReference type="Gene3D" id="1.10.533.10">
    <property type="entry name" value="Death Domain, Fas"/>
    <property type="match status" value="1"/>
</dbReference>
<evidence type="ECO:0000259" key="10">
    <source>
        <dbReference type="PROSITE" id="PS50207"/>
    </source>
</evidence>
<gene>
    <name evidence="13" type="ORF">RRG08_053381</name>
</gene>
<name>A0AAE0ZGN5_9GAST</name>
<evidence type="ECO:0000256" key="1">
    <source>
        <dbReference type="ARBA" id="ARBA00010134"/>
    </source>
</evidence>
<dbReference type="InterPro" id="IPR002398">
    <property type="entry name" value="Pept_C14"/>
</dbReference>
<dbReference type="SMART" id="SM00115">
    <property type="entry name" value="CASc"/>
    <property type="match status" value="1"/>
</dbReference>
<keyword evidence="4" id="KW-0378">Hydrolase</keyword>
<feature type="compositionally biased region" description="Polar residues" evidence="9">
    <location>
        <begin position="341"/>
        <end position="373"/>
    </location>
</feature>
<dbReference type="PROSITE" id="PS50207">
    <property type="entry name" value="CASPASE_P10"/>
    <property type="match status" value="1"/>
</dbReference>
<keyword evidence="14" id="KW-1185">Reference proteome</keyword>
<evidence type="ECO:0008006" key="15">
    <source>
        <dbReference type="Google" id="ProtNLM"/>
    </source>
</evidence>
<feature type="region of interest" description="Disordered" evidence="9">
    <location>
        <begin position="98"/>
        <end position="123"/>
    </location>
</feature>
<dbReference type="AlphaFoldDB" id="A0AAE0ZGN5"/>
<proteinExistence type="inferred from homology"/>
<dbReference type="Pfam" id="PF00656">
    <property type="entry name" value="Peptidase_C14"/>
    <property type="match status" value="1"/>
</dbReference>
<comment type="similarity">
    <text evidence="1 8">Belongs to the peptidase C14A family.</text>
</comment>
<evidence type="ECO:0000256" key="7">
    <source>
        <dbReference type="PIRSR" id="PIRSR038001-1"/>
    </source>
</evidence>
<evidence type="ECO:0000256" key="3">
    <source>
        <dbReference type="ARBA" id="ARBA00022703"/>
    </source>
</evidence>
<protein>
    <recommendedName>
        <fullName evidence="15">Caspase-2</fullName>
    </recommendedName>
</protein>
<keyword evidence="3" id="KW-0053">Apoptosis</keyword>
<dbReference type="InterPro" id="IPR015917">
    <property type="entry name" value="Pept_C14A"/>
</dbReference>
<dbReference type="PROSITE" id="PS50209">
    <property type="entry name" value="CARD"/>
    <property type="match status" value="1"/>
</dbReference>
<dbReference type="InterPro" id="IPR011600">
    <property type="entry name" value="Pept_C14_caspase"/>
</dbReference>
<dbReference type="PROSITE" id="PS01121">
    <property type="entry name" value="CASPASE_HIS"/>
    <property type="match status" value="1"/>
</dbReference>
<comment type="caution">
    <text evidence="13">The sequence shown here is derived from an EMBL/GenBank/DDBJ whole genome shotgun (WGS) entry which is preliminary data.</text>
</comment>
<dbReference type="EMBL" id="JAWDGP010004010">
    <property type="protein sequence ID" value="KAK3768850.1"/>
    <property type="molecule type" value="Genomic_DNA"/>
</dbReference>
<evidence type="ECO:0000256" key="9">
    <source>
        <dbReference type="SAM" id="MobiDB-lite"/>
    </source>
</evidence>
<dbReference type="CDD" id="cd01671">
    <property type="entry name" value="CARD"/>
    <property type="match status" value="1"/>
</dbReference>
<evidence type="ECO:0000259" key="12">
    <source>
        <dbReference type="PROSITE" id="PS50209"/>
    </source>
</evidence>
<dbReference type="CDD" id="cd00032">
    <property type="entry name" value="CASc"/>
    <property type="match status" value="1"/>
</dbReference>
<dbReference type="SMART" id="SM00114">
    <property type="entry name" value="CARD"/>
    <property type="match status" value="1"/>
</dbReference>
<dbReference type="Gene3D" id="3.40.50.1460">
    <property type="match status" value="1"/>
</dbReference>
<evidence type="ECO:0000256" key="8">
    <source>
        <dbReference type="RuleBase" id="RU003971"/>
    </source>
</evidence>
<dbReference type="PROSITE" id="PS01122">
    <property type="entry name" value="CASPASE_CYS"/>
    <property type="match status" value="1"/>
</dbReference>
<feature type="domain" description="Caspase family p20" evidence="11">
    <location>
        <begin position="179"/>
        <end position="310"/>
    </location>
</feature>
<dbReference type="GO" id="GO:0006508">
    <property type="term" value="P:proteolysis"/>
    <property type="evidence" value="ECO:0007669"/>
    <property type="project" value="UniProtKB-KW"/>
</dbReference>
<organism evidence="13 14">
    <name type="scientific">Elysia crispata</name>
    <name type="common">lettuce slug</name>
    <dbReference type="NCBI Taxonomy" id="231223"/>
    <lineage>
        <taxon>Eukaryota</taxon>
        <taxon>Metazoa</taxon>
        <taxon>Spiralia</taxon>
        <taxon>Lophotrochozoa</taxon>
        <taxon>Mollusca</taxon>
        <taxon>Gastropoda</taxon>
        <taxon>Heterobranchia</taxon>
        <taxon>Euthyneura</taxon>
        <taxon>Panpulmonata</taxon>
        <taxon>Sacoglossa</taxon>
        <taxon>Placobranchoidea</taxon>
        <taxon>Plakobranchidae</taxon>
        <taxon>Elysia</taxon>
    </lineage>
</organism>
<dbReference type="PANTHER" id="PTHR47901">
    <property type="entry name" value="CASPASE RECRUITMENT DOMAIN-CONTAINING PROTEIN 18"/>
    <property type="match status" value="1"/>
</dbReference>
<evidence type="ECO:0000313" key="13">
    <source>
        <dbReference type="EMBL" id="KAK3768850.1"/>
    </source>
</evidence>
<feature type="region of interest" description="Disordered" evidence="9">
    <location>
        <begin position="311"/>
        <end position="395"/>
    </location>
</feature>
<evidence type="ECO:0000313" key="14">
    <source>
        <dbReference type="Proteomes" id="UP001283361"/>
    </source>
</evidence>
<dbReference type="InterPro" id="IPR011029">
    <property type="entry name" value="DEATH-like_dom_sf"/>
</dbReference>
<keyword evidence="6" id="KW-0865">Zymogen</keyword>
<evidence type="ECO:0000256" key="5">
    <source>
        <dbReference type="ARBA" id="ARBA00022807"/>
    </source>
</evidence>
<reference evidence="13" key="1">
    <citation type="journal article" date="2023" name="G3 (Bethesda)">
        <title>A reference genome for the long-term kleptoplast-retaining sea slug Elysia crispata morphotype clarki.</title>
        <authorList>
            <person name="Eastman K.E."/>
            <person name="Pendleton A.L."/>
            <person name="Shaikh M.A."/>
            <person name="Suttiyut T."/>
            <person name="Ogas R."/>
            <person name="Tomko P."/>
            <person name="Gavelis G."/>
            <person name="Widhalm J.R."/>
            <person name="Wisecaver J.H."/>
        </authorList>
    </citation>
    <scope>NUCLEOTIDE SEQUENCE</scope>
    <source>
        <strain evidence="13">ECLA1</strain>
    </source>
</reference>
<dbReference type="GO" id="GO:0006915">
    <property type="term" value="P:apoptotic process"/>
    <property type="evidence" value="ECO:0007669"/>
    <property type="project" value="UniProtKB-KW"/>
</dbReference>
<feature type="domain" description="Caspase family p10" evidence="10">
    <location>
        <begin position="398"/>
        <end position="486"/>
    </location>
</feature>
<dbReference type="SUPFAM" id="SSF47986">
    <property type="entry name" value="DEATH domain"/>
    <property type="match status" value="1"/>
</dbReference>
<dbReference type="SUPFAM" id="SSF52129">
    <property type="entry name" value="Caspase-like"/>
    <property type="match status" value="1"/>
</dbReference>
<feature type="active site" evidence="7">
    <location>
        <position position="306"/>
    </location>
</feature>
<feature type="compositionally biased region" description="Polar residues" evidence="9">
    <location>
        <begin position="320"/>
        <end position="331"/>
    </location>
</feature>
<evidence type="ECO:0000256" key="2">
    <source>
        <dbReference type="ARBA" id="ARBA00022670"/>
    </source>
</evidence>
<dbReference type="InterPro" id="IPR029030">
    <property type="entry name" value="Caspase-like_dom_sf"/>
</dbReference>
<dbReference type="PANTHER" id="PTHR47901:SF8">
    <property type="entry name" value="CASPASE-3"/>
    <property type="match status" value="1"/>
</dbReference>
<dbReference type="PRINTS" id="PR00376">
    <property type="entry name" value="IL1BCENZYME"/>
</dbReference>
<accession>A0AAE0ZGN5</accession>
<dbReference type="PROSITE" id="PS50208">
    <property type="entry name" value="CASPASE_P20"/>
    <property type="match status" value="1"/>
</dbReference>
<sequence>MEPAHAEVLRKNHLKLKESLKSAIVDVLEYLERNRIITVAMKERVEYGSRVPGEQASKLLYLIRTRGKNAFQALLDACLESNLFEAADILEPEAAPHEPQYTAQPRPEIFSSSVGQNDELSEDEDLPDYWPLNRLEKEEEKVRVKNWRASSKPKKLQRDYDYACSLKGEERIYSLVHKIRGLCLIISNEIFEHLENRDGTVKDLNDLNFLFNGLGFEVLKFRNQTSDQMNDLLRKKVLEVDHKDSDCFVLVILSHGANGVVFGTDGQYEANTDEPLNCVNVETIRKLICGVSSLRDKPKLFFLQACRGKENDEGQKYDGSVSQMRTKSDMPSQEEDKESRASQSCDQTNSQPGQCQASGVTNNPTEETQYSSDTDMDLSITKKSAHKPKKAEDDVDAGGEKIPYLVDTFLAQATTPGYVSYRNTKQGTWFIQAVVYVFSRFAYKYDLIELMTKVTKLVSKGEVEITGNKQTVEYTQTFRKLFYFFPKLSKED</sequence>
<feature type="active site" evidence="7">
    <location>
        <position position="255"/>
    </location>
</feature>
<keyword evidence="5" id="KW-0788">Thiol protease</keyword>
<keyword evidence="2" id="KW-0645">Protease</keyword>
<dbReference type="InterPro" id="IPR001309">
    <property type="entry name" value="Pept_C14_p20"/>
</dbReference>
<dbReference type="Pfam" id="PF00619">
    <property type="entry name" value="CARD"/>
    <property type="match status" value="1"/>
</dbReference>
<dbReference type="PIRSF" id="PIRSF038001">
    <property type="entry name" value="Caspase_ICE"/>
    <property type="match status" value="1"/>
</dbReference>
<evidence type="ECO:0000259" key="11">
    <source>
        <dbReference type="PROSITE" id="PS50208"/>
    </source>
</evidence>
<evidence type="ECO:0000256" key="4">
    <source>
        <dbReference type="ARBA" id="ARBA00022801"/>
    </source>
</evidence>
<dbReference type="InterPro" id="IPR002138">
    <property type="entry name" value="Pept_C14_p10"/>
</dbReference>
<dbReference type="InterPro" id="IPR016129">
    <property type="entry name" value="Caspase_his_AS"/>
</dbReference>
<dbReference type="Proteomes" id="UP001283361">
    <property type="component" value="Unassembled WGS sequence"/>
</dbReference>
<dbReference type="InterPro" id="IPR033139">
    <property type="entry name" value="Caspase_cys_AS"/>
</dbReference>